<evidence type="ECO:0000256" key="1">
    <source>
        <dbReference type="ARBA" id="ARBA00003944"/>
    </source>
</evidence>
<keyword evidence="6" id="KW-0282">Flagellum</keyword>
<dbReference type="Proteomes" id="UP000650424">
    <property type="component" value="Unassembled WGS sequence"/>
</dbReference>
<feature type="compositionally biased region" description="Polar residues" evidence="4">
    <location>
        <begin position="27"/>
        <end position="40"/>
    </location>
</feature>
<feature type="region of interest" description="Disordered" evidence="4">
    <location>
        <begin position="1"/>
        <end position="124"/>
    </location>
</feature>
<comment type="caution">
    <text evidence="6">The sequence shown here is derived from an EMBL/GenBank/DDBJ whole genome shotgun (WGS) entry which is preliminary data.</text>
</comment>
<evidence type="ECO:0000256" key="4">
    <source>
        <dbReference type="SAM" id="MobiDB-lite"/>
    </source>
</evidence>
<sequence>MQATTLLTSLDKQAGSAKSAKSTTSSDAGNNFNQMLNKEISSVKKPDSDVNRNVAKPATAPKPNNNAGATPNNSSSNVNNNANNNADKQNTADNAPGTPVKNSSPADETDNSSKVSKDDEKNTAPVEDLSAQILALVGNLAPAPVTADASKATVISTDVAATDALAAADASVLAASNAATGTTDTTALAGDSKYAETADKLAAAIADAKTAAADIKANSKNQVAGEAGVSAADINAIAAQLMAGKATAGTKATDKTVTNTTVSNAIDNKLAGSNTTLVATPALTPAPKDTTVKTDGAALTDASKTEVTTSDLALGSKASDKAASATTAIAADTAKSFASDVAQAREVIADKLAEIKPAESSKETPQVIAPAPIATQAVSNSQANAATAMAIDHISPRVGNPGWDKAVSQKVVWMVGEAMQSAELTLNPPDLGPLQVVLKVSNDQANASFTAAQPEVREALEAALPRLRQMLSDAGVQLTGFSVNSQAAGAGQGQNFAQQQARNTGTSRLGNDIGDNTTVAATSSQPKVRVSNGVVDTFA</sequence>
<keyword evidence="6" id="KW-0969">Cilium</keyword>
<keyword evidence="7" id="KW-1185">Reference proteome</keyword>
<protein>
    <submittedName>
        <fullName evidence="6">Flagellar hook-length control protein FliK</fullName>
    </submittedName>
</protein>
<reference evidence="6 7" key="1">
    <citation type="submission" date="2020-08" db="EMBL/GenBank/DDBJ databases">
        <title>Novel species isolated from subtropical streams in China.</title>
        <authorList>
            <person name="Lu H."/>
        </authorList>
    </citation>
    <scope>NUCLEOTIDE SEQUENCE [LARGE SCALE GENOMIC DNA]</scope>
    <source>
        <strain evidence="6 7">CY18W</strain>
    </source>
</reference>
<dbReference type="RefSeq" id="WP_186946586.1">
    <property type="nucleotide sequence ID" value="NZ_JACOGF010000003.1"/>
</dbReference>
<feature type="compositionally biased region" description="Polar residues" evidence="4">
    <location>
        <begin position="502"/>
        <end position="526"/>
    </location>
</feature>
<organism evidence="6 7">
    <name type="scientific">Undibacterium hunanense</name>
    <dbReference type="NCBI Taxonomy" id="2762292"/>
    <lineage>
        <taxon>Bacteria</taxon>
        <taxon>Pseudomonadati</taxon>
        <taxon>Pseudomonadota</taxon>
        <taxon>Betaproteobacteria</taxon>
        <taxon>Burkholderiales</taxon>
        <taxon>Oxalobacteraceae</taxon>
        <taxon>Undibacterium</taxon>
    </lineage>
</organism>
<dbReference type="Gene3D" id="3.30.750.140">
    <property type="match status" value="1"/>
</dbReference>
<evidence type="ECO:0000259" key="5">
    <source>
        <dbReference type="Pfam" id="PF02120"/>
    </source>
</evidence>
<feature type="compositionally biased region" description="Low complexity" evidence="4">
    <location>
        <begin position="72"/>
        <end position="95"/>
    </location>
</feature>
<dbReference type="PANTHER" id="PTHR37533">
    <property type="entry name" value="FLAGELLAR HOOK-LENGTH CONTROL PROTEIN"/>
    <property type="match status" value="1"/>
</dbReference>
<dbReference type="InterPro" id="IPR052563">
    <property type="entry name" value="FliK"/>
</dbReference>
<name>A0ABR6ZN87_9BURK</name>
<dbReference type="InterPro" id="IPR021136">
    <property type="entry name" value="Flagellar_hook_control-like_C"/>
</dbReference>
<keyword evidence="3" id="KW-1005">Bacterial flagellum biogenesis</keyword>
<feature type="compositionally biased region" description="Polar residues" evidence="4">
    <location>
        <begin position="1"/>
        <end position="11"/>
    </location>
</feature>
<dbReference type="Pfam" id="PF02120">
    <property type="entry name" value="Flg_hook"/>
    <property type="match status" value="1"/>
</dbReference>
<feature type="compositionally biased region" description="Low complexity" evidence="4">
    <location>
        <begin position="492"/>
        <end position="501"/>
    </location>
</feature>
<dbReference type="PANTHER" id="PTHR37533:SF2">
    <property type="entry name" value="FLAGELLAR HOOK-LENGTH CONTROL PROTEIN"/>
    <property type="match status" value="1"/>
</dbReference>
<comment type="similarity">
    <text evidence="2">Belongs to the FliK family.</text>
</comment>
<evidence type="ECO:0000313" key="6">
    <source>
        <dbReference type="EMBL" id="MBC3917360.1"/>
    </source>
</evidence>
<dbReference type="InterPro" id="IPR001635">
    <property type="entry name" value="Flag_hook_Flik"/>
</dbReference>
<comment type="function">
    <text evidence="1">Controls the length of the flagellar hook.</text>
</comment>
<evidence type="ECO:0000256" key="3">
    <source>
        <dbReference type="ARBA" id="ARBA00022795"/>
    </source>
</evidence>
<dbReference type="CDD" id="cd17470">
    <property type="entry name" value="T3SS_Flik_C"/>
    <property type="match status" value="1"/>
</dbReference>
<feature type="compositionally biased region" description="Low complexity" evidence="4">
    <location>
        <begin position="16"/>
        <end position="26"/>
    </location>
</feature>
<feature type="compositionally biased region" description="Basic and acidic residues" evidence="4">
    <location>
        <begin position="41"/>
        <end position="50"/>
    </location>
</feature>
<evidence type="ECO:0000256" key="2">
    <source>
        <dbReference type="ARBA" id="ARBA00009149"/>
    </source>
</evidence>
<accession>A0ABR6ZN87</accession>
<evidence type="ECO:0000313" key="7">
    <source>
        <dbReference type="Proteomes" id="UP000650424"/>
    </source>
</evidence>
<dbReference type="EMBL" id="JACOGF010000003">
    <property type="protein sequence ID" value="MBC3917360.1"/>
    <property type="molecule type" value="Genomic_DNA"/>
</dbReference>
<keyword evidence="6" id="KW-0966">Cell projection</keyword>
<proteinExistence type="inferred from homology"/>
<dbReference type="InterPro" id="IPR038610">
    <property type="entry name" value="FliK-like_C_sf"/>
</dbReference>
<dbReference type="PRINTS" id="PR01007">
    <property type="entry name" value="FLGHOOKFLIK"/>
</dbReference>
<feature type="region of interest" description="Disordered" evidence="4">
    <location>
        <begin position="492"/>
        <end position="526"/>
    </location>
</feature>
<feature type="domain" description="Flagellar hook-length control protein-like C-terminal" evidence="5">
    <location>
        <begin position="409"/>
        <end position="489"/>
    </location>
</feature>
<feature type="compositionally biased region" description="Polar residues" evidence="4">
    <location>
        <begin position="62"/>
        <end position="71"/>
    </location>
</feature>
<gene>
    <name evidence="6" type="ORF">H8L32_07735</name>
</gene>